<evidence type="ECO:0000259" key="14">
    <source>
        <dbReference type="Pfam" id="PF24061"/>
    </source>
</evidence>
<feature type="transmembrane region" description="Helical" evidence="12">
    <location>
        <begin position="300"/>
        <end position="319"/>
    </location>
</feature>
<keyword evidence="6" id="KW-0406">Ion transport</keyword>
<proteinExistence type="predicted"/>
<sequence>MVFLLDKFDSFERVYKVLTPGRFYLHGYYLFVLTRGIFEEHEMGNLTLSVWKKGISNFNIIYAKDGVVNFTMIRPYSSKSCSDTTLISVNLLKDKKFLSDTKMILFPKDKFDNLHRCPIRVVTFQRCPSMCYNRTTSRFSGYDYEVIQALEEILNFQINMTFLLGSEQWGTILPNGTTTGGLNVLRNGRADVAIGNYMLRLSRLQYFDSTVSYYSIPIVLVIPPPEKYTPIEKLLRPFGKNIWMLLGLVFSIGLFTIIFINCKLKHLKSFVYGRNVKSPTMNFISVIFGIQQTVVPTRNFARFILMMFLLFCLINRNAYQGALYIILRSDGTRKEVQSVSEMVEKDFKFYMFSSYVDVVDETTRIYQRRIVIQSEKELPFSREVDETLKSAFMTPLTDVINRNERARGKFSLRVCKEQVSIMSIVMLMKKGFHLMDTFNELLLRFDSVGFSSHWFETYAQQRYLNIKVRGIGPRKMNFDDLFGVFNVLLAGYGIAILIFVFEHIVTMVKKANNAKKQVTMQSSKIGNAPKKIK</sequence>
<keyword evidence="7 12" id="KW-0472">Membrane</keyword>
<evidence type="ECO:0000256" key="12">
    <source>
        <dbReference type="SAM" id="Phobius"/>
    </source>
</evidence>
<feature type="transmembrane region" description="Helical" evidence="12">
    <location>
        <begin position="481"/>
        <end position="501"/>
    </location>
</feature>
<accession>A0A9P0NF84</accession>
<dbReference type="EMBL" id="OU895878">
    <property type="protein sequence ID" value="CAH1718358.1"/>
    <property type="molecule type" value="Genomic_DNA"/>
</dbReference>
<evidence type="ECO:0000256" key="7">
    <source>
        <dbReference type="ARBA" id="ARBA00023136"/>
    </source>
</evidence>
<dbReference type="InterPro" id="IPR052192">
    <property type="entry name" value="Insect_Ionotropic_Sensory_Rcpt"/>
</dbReference>
<dbReference type="Pfam" id="PF24061">
    <property type="entry name" value="LBD_receptor"/>
    <property type="match status" value="1"/>
</dbReference>
<dbReference type="PANTHER" id="PTHR42643">
    <property type="entry name" value="IONOTROPIC RECEPTOR 20A-RELATED"/>
    <property type="match status" value="1"/>
</dbReference>
<keyword evidence="9" id="KW-0325">Glycoprotein</keyword>
<evidence type="ECO:0000256" key="2">
    <source>
        <dbReference type="ARBA" id="ARBA00022448"/>
    </source>
</evidence>
<dbReference type="InterPro" id="IPR056198">
    <property type="entry name" value="LBD_receptor"/>
</dbReference>
<evidence type="ECO:0000256" key="8">
    <source>
        <dbReference type="ARBA" id="ARBA00023170"/>
    </source>
</evidence>
<dbReference type="GO" id="GO:0005886">
    <property type="term" value="C:plasma membrane"/>
    <property type="evidence" value="ECO:0007669"/>
    <property type="project" value="UniProtKB-SubCell"/>
</dbReference>
<dbReference type="Pfam" id="PF10613">
    <property type="entry name" value="Lig_chan-Glu_bd"/>
    <property type="match status" value="1"/>
</dbReference>
<dbReference type="Proteomes" id="UP001153620">
    <property type="component" value="Chromosome 2"/>
</dbReference>
<organism evidence="15 16">
    <name type="scientific">Chironomus riparius</name>
    <dbReference type="NCBI Taxonomy" id="315576"/>
    <lineage>
        <taxon>Eukaryota</taxon>
        <taxon>Metazoa</taxon>
        <taxon>Ecdysozoa</taxon>
        <taxon>Arthropoda</taxon>
        <taxon>Hexapoda</taxon>
        <taxon>Insecta</taxon>
        <taxon>Pterygota</taxon>
        <taxon>Neoptera</taxon>
        <taxon>Endopterygota</taxon>
        <taxon>Diptera</taxon>
        <taxon>Nematocera</taxon>
        <taxon>Chironomoidea</taxon>
        <taxon>Chironomidae</taxon>
        <taxon>Chironominae</taxon>
        <taxon>Chironomus</taxon>
    </lineage>
</organism>
<keyword evidence="2" id="KW-0813">Transport</keyword>
<keyword evidence="10" id="KW-1071">Ligand-gated ion channel</keyword>
<feature type="transmembrane region" description="Helical" evidence="12">
    <location>
        <begin position="242"/>
        <end position="264"/>
    </location>
</feature>
<evidence type="ECO:0000313" key="16">
    <source>
        <dbReference type="Proteomes" id="UP001153620"/>
    </source>
</evidence>
<comment type="subcellular location">
    <subcellularLocation>
        <location evidence="1">Cell membrane</location>
        <topology evidence="1">Multi-pass membrane protein</topology>
    </subcellularLocation>
</comment>
<dbReference type="PANTHER" id="PTHR42643:SF30">
    <property type="entry name" value="IONOTROPIC RECEPTOR 40A-RELATED"/>
    <property type="match status" value="1"/>
</dbReference>
<dbReference type="GO" id="GO:0015276">
    <property type="term" value="F:ligand-gated monoatomic ion channel activity"/>
    <property type="evidence" value="ECO:0007669"/>
    <property type="project" value="InterPro"/>
</dbReference>
<keyword evidence="4 12" id="KW-0812">Transmembrane</keyword>
<evidence type="ECO:0000256" key="6">
    <source>
        <dbReference type="ARBA" id="ARBA00023065"/>
    </source>
</evidence>
<evidence type="ECO:0000259" key="13">
    <source>
        <dbReference type="Pfam" id="PF10613"/>
    </source>
</evidence>
<reference evidence="15" key="1">
    <citation type="submission" date="2022-01" db="EMBL/GenBank/DDBJ databases">
        <authorList>
            <person name="King R."/>
        </authorList>
    </citation>
    <scope>NUCLEOTIDE SEQUENCE</scope>
</reference>
<dbReference type="Gene3D" id="1.10.287.70">
    <property type="match status" value="1"/>
</dbReference>
<evidence type="ECO:0000313" key="15">
    <source>
        <dbReference type="EMBL" id="CAH1718358.1"/>
    </source>
</evidence>
<dbReference type="InterPro" id="IPR019594">
    <property type="entry name" value="Glu/Gly-bd"/>
</dbReference>
<dbReference type="AlphaFoldDB" id="A0A9P0NF84"/>
<keyword evidence="5 12" id="KW-1133">Transmembrane helix</keyword>
<evidence type="ECO:0000256" key="3">
    <source>
        <dbReference type="ARBA" id="ARBA00022475"/>
    </source>
</evidence>
<keyword evidence="8" id="KW-0675">Receptor</keyword>
<dbReference type="Gene3D" id="3.40.190.10">
    <property type="entry name" value="Periplasmic binding protein-like II"/>
    <property type="match status" value="1"/>
</dbReference>
<evidence type="ECO:0000256" key="11">
    <source>
        <dbReference type="ARBA" id="ARBA00023303"/>
    </source>
</evidence>
<evidence type="ECO:0000256" key="1">
    <source>
        <dbReference type="ARBA" id="ARBA00004651"/>
    </source>
</evidence>
<keyword evidence="3" id="KW-1003">Cell membrane</keyword>
<feature type="domain" description="Putative ionotropic receptor ligand binding" evidence="14">
    <location>
        <begin position="2"/>
        <end position="107"/>
    </location>
</feature>
<gene>
    <name evidence="15" type="ORF">CHIRRI_LOCUS5758</name>
</gene>
<keyword evidence="11" id="KW-0407">Ion channel</keyword>
<reference evidence="15" key="2">
    <citation type="submission" date="2022-10" db="EMBL/GenBank/DDBJ databases">
        <authorList>
            <consortium name="ENA_rothamsted_submissions"/>
            <consortium name="culmorum"/>
            <person name="King R."/>
        </authorList>
    </citation>
    <scope>NUCLEOTIDE SEQUENCE</scope>
</reference>
<evidence type="ECO:0000256" key="10">
    <source>
        <dbReference type="ARBA" id="ARBA00023286"/>
    </source>
</evidence>
<dbReference type="SUPFAM" id="SSF53850">
    <property type="entry name" value="Periplasmic binding protein-like II"/>
    <property type="match status" value="1"/>
</dbReference>
<evidence type="ECO:0000256" key="5">
    <source>
        <dbReference type="ARBA" id="ARBA00022989"/>
    </source>
</evidence>
<evidence type="ECO:0000256" key="4">
    <source>
        <dbReference type="ARBA" id="ARBA00022692"/>
    </source>
</evidence>
<feature type="domain" description="Ionotropic glutamate receptor L-glutamate and glycine-binding" evidence="13">
    <location>
        <begin position="134"/>
        <end position="224"/>
    </location>
</feature>
<evidence type="ECO:0008006" key="17">
    <source>
        <dbReference type="Google" id="ProtNLM"/>
    </source>
</evidence>
<keyword evidence="16" id="KW-1185">Reference proteome</keyword>
<evidence type="ECO:0000256" key="9">
    <source>
        <dbReference type="ARBA" id="ARBA00023180"/>
    </source>
</evidence>
<name>A0A9P0NF84_9DIPT</name>
<protein>
    <recommendedName>
        <fullName evidence="17">Ionotropic receptor</fullName>
    </recommendedName>
</protein>